<evidence type="ECO:0000313" key="3">
    <source>
        <dbReference type="Proteomes" id="UP000664132"/>
    </source>
</evidence>
<protein>
    <submittedName>
        <fullName evidence="2">Uncharacterized protein</fullName>
    </submittedName>
</protein>
<evidence type="ECO:0000313" key="2">
    <source>
        <dbReference type="EMBL" id="KAG4414225.1"/>
    </source>
</evidence>
<sequence>MVTFNVGNGLEKQKFRVYRRTFSATITPENTNLLTRRISAGLQKLSALRCGLQQPVKSNIHPQVSWSAISEGSDRTSSQGTPSTGEGDDDSSPDYDEAVASRASPEQLINLAELWILGDRIRSPGFRNHIMGELKAETKIKPVVTTAWMVEKL</sequence>
<feature type="region of interest" description="Disordered" evidence="1">
    <location>
        <begin position="63"/>
        <end position="102"/>
    </location>
</feature>
<dbReference type="EMBL" id="JAFJYH010000275">
    <property type="protein sequence ID" value="KAG4414225.1"/>
    <property type="molecule type" value="Genomic_DNA"/>
</dbReference>
<name>A0A8H7T3V7_9HELO</name>
<feature type="compositionally biased region" description="Polar residues" evidence="1">
    <location>
        <begin position="63"/>
        <end position="84"/>
    </location>
</feature>
<dbReference type="AlphaFoldDB" id="A0A8H7T3V7"/>
<feature type="compositionally biased region" description="Acidic residues" evidence="1">
    <location>
        <begin position="86"/>
        <end position="97"/>
    </location>
</feature>
<reference evidence="2" key="1">
    <citation type="submission" date="2021-02" db="EMBL/GenBank/DDBJ databases">
        <title>Genome sequence Cadophora malorum strain M34.</title>
        <authorList>
            <person name="Stefanovic E."/>
            <person name="Vu D."/>
            <person name="Scully C."/>
            <person name="Dijksterhuis J."/>
            <person name="Roader J."/>
            <person name="Houbraken J."/>
        </authorList>
    </citation>
    <scope>NUCLEOTIDE SEQUENCE</scope>
    <source>
        <strain evidence="2">M34</strain>
    </source>
</reference>
<accession>A0A8H7T3V7</accession>
<gene>
    <name evidence="2" type="ORF">IFR04_012631</name>
</gene>
<proteinExistence type="predicted"/>
<dbReference type="Proteomes" id="UP000664132">
    <property type="component" value="Unassembled WGS sequence"/>
</dbReference>
<evidence type="ECO:0000256" key="1">
    <source>
        <dbReference type="SAM" id="MobiDB-lite"/>
    </source>
</evidence>
<comment type="caution">
    <text evidence="2">The sequence shown here is derived from an EMBL/GenBank/DDBJ whole genome shotgun (WGS) entry which is preliminary data.</text>
</comment>
<keyword evidence="3" id="KW-1185">Reference proteome</keyword>
<organism evidence="2 3">
    <name type="scientific">Cadophora malorum</name>
    <dbReference type="NCBI Taxonomy" id="108018"/>
    <lineage>
        <taxon>Eukaryota</taxon>
        <taxon>Fungi</taxon>
        <taxon>Dikarya</taxon>
        <taxon>Ascomycota</taxon>
        <taxon>Pezizomycotina</taxon>
        <taxon>Leotiomycetes</taxon>
        <taxon>Helotiales</taxon>
        <taxon>Ploettnerulaceae</taxon>
        <taxon>Cadophora</taxon>
    </lineage>
</organism>